<keyword evidence="1" id="KW-0812">Transmembrane</keyword>
<keyword evidence="1" id="KW-0472">Membrane</keyword>
<dbReference type="AlphaFoldDB" id="A0A376C2Y2"/>
<gene>
    <name evidence="2" type="ORF">NCTC11661_01254</name>
</gene>
<sequence length="95" mass="10455">MENQEEITKIVEKNTVVIVKNNKSVGVSLLLTFLFGPFGMLYSTVLGAILMVIISAIVAFFTLGFGLLVTWPICMIWGALAVIIHNNKSVKIKDK</sequence>
<keyword evidence="1" id="KW-1133">Transmembrane helix</keyword>
<reference evidence="2 3" key="1">
    <citation type="submission" date="2018-06" db="EMBL/GenBank/DDBJ databases">
        <authorList>
            <consortium name="Pathogen Informatics"/>
            <person name="Doyle S."/>
        </authorList>
    </citation>
    <scope>NUCLEOTIDE SEQUENCE [LARGE SCALE GENOMIC DNA]</scope>
    <source>
        <strain evidence="2 3">NCTC11661</strain>
    </source>
</reference>
<feature type="transmembrane region" description="Helical" evidence="1">
    <location>
        <begin position="29"/>
        <end position="54"/>
    </location>
</feature>
<protein>
    <submittedName>
        <fullName evidence="2">Uncharacterized protein</fullName>
    </submittedName>
</protein>
<evidence type="ECO:0000313" key="2">
    <source>
        <dbReference type="EMBL" id="SSZ55855.1"/>
    </source>
</evidence>
<dbReference type="EMBL" id="UFTJ01000002">
    <property type="protein sequence ID" value="SSZ55855.1"/>
    <property type="molecule type" value="Genomic_DNA"/>
</dbReference>
<organism evidence="2 3">
    <name type="scientific">Bergeyella zoohelcum</name>
    <dbReference type="NCBI Taxonomy" id="1015"/>
    <lineage>
        <taxon>Bacteria</taxon>
        <taxon>Pseudomonadati</taxon>
        <taxon>Bacteroidota</taxon>
        <taxon>Flavobacteriia</taxon>
        <taxon>Flavobacteriales</taxon>
        <taxon>Weeksellaceae</taxon>
        <taxon>Bergeyella</taxon>
    </lineage>
</organism>
<evidence type="ECO:0000313" key="3">
    <source>
        <dbReference type="Proteomes" id="UP000255515"/>
    </source>
</evidence>
<dbReference type="Proteomes" id="UP000255515">
    <property type="component" value="Unassembled WGS sequence"/>
</dbReference>
<accession>A0A376C2Y2</accession>
<evidence type="ECO:0000256" key="1">
    <source>
        <dbReference type="SAM" id="Phobius"/>
    </source>
</evidence>
<name>A0A376C2Y2_9FLAO</name>
<dbReference type="RefSeq" id="WP_002688807.1">
    <property type="nucleotide sequence ID" value="NZ_UFTJ01000002.1"/>
</dbReference>
<proteinExistence type="predicted"/>
<feature type="transmembrane region" description="Helical" evidence="1">
    <location>
        <begin position="60"/>
        <end position="84"/>
    </location>
</feature>